<keyword evidence="7" id="KW-0067">ATP-binding</keyword>
<dbReference type="PANTHER" id="PTHR32071">
    <property type="entry name" value="TRANSCRIPTIONAL REGULATORY PROTEIN"/>
    <property type="match status" value="1"/>
</dbReference>
<dbReference type="InterPro" id="IPR025944">
    <property type="entry name" value="Sigma_54_int_dom_CS"/>
</dbReference>
<reference evidence="21" key="1">
    <citation type="submission" date="2018-03" db="EMBL/GenBank/DDBJ databases">
        <authorList>
            <person name="Sun L."/>
            <person name="Liu H."/>
            <person name="Chen W."/>
            <person name="Huang K."/>
            <person name="Liu W."/>
            <person name="Gao X."/>
        </authorList>
    </citation>
    <scope>NUCLEOTIDE SEQUENCE [LARGE SCALE GENOMIC DNA]</scope>
    <source>
        <strain evidence="21">SH9</strain>
    </source>
</reference>
<evidence type="ECO:0000256" key="7">
    <source>
        <dbReference type="ARBA" id="ARBA00022840"/>
    </source>
</evidence>
<feature type="modified residue" description="4-aspartylphosphate" evidence="17">
    <location>
        <position position="56"/>
    </location>
</feature>
<dbReference type="AlphaFoldDB" id="A0A2T1HZJ8"/>
<evidence type="ECO:0000256" key="14">
    <source>
        <dbReference type="ARBA" id="ARBA00029881"/>
    </source>
</evidence>
<dbReference type="GO" id="GO:0005524">
    <property type="term" value="F:ATP binding"/>
    <property type="evidence" value="ECO:0007669"/>
    <property type="project" value="UniProtKB-KW"/>
</dbReference>
<dbReference type="InterPro" id="IPR002197">
    <property type="entry name" value="HTH_Fis"/>
</dbReference>
<feature type="domain" description="Sigma-54 factor interaction" evidence="18">
    <location>
        <begin position="146"/>
        <end position="375"/>
    </location>
</feature>
<dbReference type="InterPro" id="IPR003593">
    <property type="entry name" value="AAA+_ATPase"/>
</dbReference>
<dbReference type="InterPro" id="IPR058031">
    <property type="entry name" value="AAA_lid_NorR"/>
</dbReference>
<evidence type="ECO:0000256" key="3">
    <source>
        <dbReference type="ARBA" id="ARBA00022490"/>
    </source>
</evidence>
<organism evidence="20 21">
    <name type="scientific">Alsobacter soli</name>
    <dbReference type="NCBI Taxonomy" id="2109933"/>
    <lineage>
        <taxon>Bacteria</taxon>
        <taxon>Pseudomonadati</taxon>
        <taxon>Pseudomonadota</taxon>
        <taxon>Alphaproteobacteria</taxon>
        <taxon>Hyphomicrobiales</taxon>
        <taxon>Alsobacteraceae</taxon>
        <taxon>Alsobacter</taxon>
    </lineage>
</organism>
<dbReference type="InterPro" id="IPR025662">
    <property type="entry name" value="Sigma_54_int_dom_ATP-bd_1"/>
</dbReference>
<dbReference type="InterPro" id="IPR011006">
    <property type="entry name" value="CheY-like_superfamily"/>
</dbReference>
<evidence type="ECO:0000256" key="17">
    <source>
        <dbReference type="PROSITE-ProRule" id="PRU00169"/>
    </source>
</evidence>
<dbReference type="SUPFAM" id="SSF46689">
    <property type="entry name" value="Homeodomain-like"/>
    <property type="match status" value="1"/>
</dbReference>
<dbReference type="InterPro" id="IPR027417">
    <property type="entry name" value="P-loop_NTPase"/>
</dbReference>
<evidence type="ECO:0000256" key="16">
    <source>
        <dbReference type="ARBA" id="ARBA00043886"/>
    </source>
</evidence>
<protein>
    <recommendedName>
        <fullName evidence="2">DNA-binding transcriptional regulator NtrC</fullName>
    </recommendedName>
    <alternativeName>
        <fullName evidence="14">Nitrogen regulation protein NR(I)</fullName>
    </alternativeName>
    <alternativeName>
        <fullName evidence="15">Nitrogen regulator I</fullName>
    </alternativeName>
</protein>
<dbReference type="PRINTS" id="PR01590">
    <property type="entry name" value="HTHFIS"/>
</dbReference>
<dbReference type="GO" id="GO:0005737">
    <property type="term" value="C:cytoplasm"/>
    <property type="evidence" value="ECO:0007669"/>
    <property type="project" value="UniProtKB-SubCell"/>
</dbReference>
<keyword evidence="5 17" id="KW-0597">Phosphoprotein</keyword>
<dbReference type="PANTHER" id="PTHR32071:SF95">
    <property type="entry name" value="DNA-BINDING TRANSCRIPTIONAL REGULATOR NTRC"/>
    <property type="match status" value="1"/>
</dbReference>
<gene>
    <name evidence="20" type="ORF">SLNSH_01170</name>
</gene>
<dbReference type="InterPro" id="IPR001789">
    <property type="entry name" value="Sig_transdc_resp-reg_receiver"/>
</dbReference>
<feature type="domain" description="Response regulatory" evidence="19">
    <location>
        <begin position="4"/>
        <end position="121"/>
    </location>
</feature>
<keyword evidence="8" id="KW-0902">Two-component regulatory system</keyword>
<sequence>MTHTILIVDDDPIQRRLLDSMINRLGYMTRIAERGEQALEILTGPDGEGIDLVVLDLVMPGLDGMGVLSRLRQAGKAVPVIVQTANGSIETVISAMRAGAADFVVKPVGAERLAVSIKNALRAEALEDEIRRINRHAQGALTFKDLVTRSPEMARVIRLGERAAKSNIPVLLEGESGVGKELLARAIQGSSERRGRPFVTVNCGAIPDNLVESILFGHEKGAFTGATERHVGKFVEANGGTLFLDEVGDLPLDAQVKLLRAIQEGEVDPVGGRKTVKVDVRLISATNANLIEAVKQGRFREDLFYRLNVFPITIPPLRARREDVPDLARRFMARIAAEEGKRLRGVSPEAVALLSSYSWPGNVRQLENTMFRAVVLCDGDELTVDEFPQIAAQVDGFEARIPPAPPAPPPLATPPAYAAAVPQFQSARMVEEAFAPAPLVALRDPSRVSLLDENGDVRTLASLEEEAIRFALGHYRSHMTEMARKLGIGRSTLYRKLKELGLDDSGEDTEDAAA</sequence>
<dbReference type="OrthoDB" id="9804019at2"/>
<comment type="caution">
    <text evidence="20">The sequence shown here is derived from an EMBL/GenBank/DDBJ whole genome shotgun (WGS) entry which is preliminary data.</text>
</comment>
<keyword evidence="9" id="KW-0805">Transcription regulation</keyword>
<accession>A0A2T1HZJ8</accession>
<dbReference type="InterPro" id="IPR002078">
    <property type="entry name" value="Sigma_54_int"/>
</dbReference>
<dbReference type="Proteomes" id="UP000239772">
    <property type="component" value="Unassembled WGS sequence"/>
</dbReference>
<dbReference type="Pfam" id="PF02954">
    <property type="entry name" value="HTH_8"/>
    <property type="match status" value="1"/>
</dbReference>
<evidence type="ECO:0000256" key="9">
    <source>
        <dbReference type="ARBA" id="ARBA00023015"/>
    </source>
</evidence>
<dbReference type="PROSITE" id="PS50110">
    <property type="entry name" value="RESPONSE_REGULATORY"/>
    <property type="match status" value="1"/>
</dbReference>
<evidence type="ECO:0000259" key="18">
    <source>
        <dbReference type="PROSITE" id="PS50045"/>
    </source>
</evidence>
<keyword evidence="12" id="KW-0804">Transcription</keyword>
<keyword evidence="3" id="KW-0963">Cytoplasm</keyword>
<comment type="subcellular location">
    <subcellularLocation>
        <location evidence="1">Cytoplasm</location>
    </subcellularLocation>
</comment>
<dbReference type="Pfam" id="PF25601">
    <property type="entry name" value="AAA_lid_14"/>
    <property type="match status" value="1"/>
</dbReference>
<evidence type="ECO:0000256" key="4">
    <source>
        <dbReference type="ARBA" id="ARBA00022491"/>
    </source>
</evidence>
<keyword evidence="4" id="KW-0678">Repressor</keyword>
<name>A0A2T1HZJ8_9HYPH</name>
<dbReference type="PROSITE" id="PS00676">
    <property type="entry name" value="SIGMA54_INTERACT_2"/>
    <property type="match status" value="1"/>
</dbReference>
<evidence type="ECO:0000256" key="13">
    <source>
        <dbReference type="ARBA" id="ARBA00023231"/>
    </source>
</evidence>
<dbReference type="InterPro" id="IPR009057">
    <property type="entry name" value="Homeodomain-like_sf"/>
</dbReference>
<dbReference type="Pfam" id="PF00158">
    <property type="entry name" value="Sigma54_activat"/>
    <property type="match status" value="1"/>
</dbReference>
<dbReference type="CDD" id="cd00009">
    <property type="entry name" value="AAA"/>
    <property type="match status" value="1"/>
</dbReference>
<keyword evidence="13" id="KW-0535">Nitrogen fixation</keyword>
<evidence type="ECO:0000256" key="8">
    <source>
        <dbReference type="ARBA" id="ARBA00023012"/>
    </source>
</evidence>
<evidence type="ECO:0000256" key="1">
    <source>
        <dbReference type="ARBA" id="ARBA00004496"/>
    </source>
</evidence>
<dbReference type="PROSITE" id="PS00675">
    <property type="entry name" value="SIGMA54_INTERACT_1"/>
    <property type="match status" value="1"/>
</dbReference>
<keyword evidence="11" id="KW-0010">Activator</keyword>
<dbReference type="GO" id="GO:0043565">
    <property type="term" value="F:sequence-specific DNA binding"/>
    <property type="evidence" value="ECO:0007669"/>
    <property type="project" value="InterPro"/>
</dbReference>
<evidence type="ECO:0000256" key="12">
    <source>
        <dbReference type="ARBA" id="ARBA00023163"/>
    </source>
</evidence>
<dbReference type="CDD" id="cd00156">
    <property type="entry name" value="REC"/>
    <property type="match status" value="1"/>
</dbReference>
<evidence type="ECO:0000259" key="19">
    <source>
        <dbReference type="PROSITE" id="PS50110"/>
    </source>
</evidence>
<evidence type="ECO:0000256" key="6">
    <source>
        <dbReference type="ARBA" id="ARBA00022741"/>
    </source>
</evidence>
<dbReference type="InterPro" id="IPR025943">
    <property type="entry name" value="Sigma_54_int_dom_ATP-bd_2"/>
</dbReference>
<proteinExistence type="predicted"/>
<evidence type="ECO:0000313" key="20">
    <source>
        <dbReference type="EMBL" id="PSC07018.1"/>
    </source>
</evidence>
<evidence type="ECO:0000256" key="15">
    <source>
        <dbReference type="ARBA" id="ARBA00031910"/>
    </source>
</evidence>
<keyword evidence="10" id="KW-0238">DNA-binding</keyword>
<dbReference type="GO" id="GO:0000160">
    <property type="term" value="P:phosphorelay signal transduction system"/>
    <property type="evidence" value="ECO:0007669"/>
    <property type="project" value="UniProtKB-KW"/>
</dbReference>
<evidence type="ECO:0000256" key="10">
    <source>
        <dbReference type="ARBA" id="ARBA00023125"/>
    </source>
</evidence>
<keyword evidence="6" id="KW-0547">Nucleotide-binding</keyword>
<evidence type="ECO:0000256" key="5">
    <source>
        <dbReference type="ARBA" id="ARBA00022553"/>
    </source>
</evidence>
<dbReference type="Gene3D" id="1.10.8.60">
    <property type="match status" value="1"/>
</dbReference>
<dbReference type="Gene3D" id="3.40.50.300">
    <property type="entry name" value="P-loop containing nucleotide triphosphate hydrolases"/>
    <property type="match status" value="1"/>
</dbReference>
<dbReference type="Gene3D" id="3.40.50.2300">
    <property type="match status" value="1"/>
</dbReference>
<dbReference type="PROSITE" id="PS00688">
    <property type="entry name" value="SIGMA54_INTERACT_3"/>
    <property type="match status" value="1"/>
</dbReference>
<evidence type="ECO:0000313" key="21">
    <source>
        <dbReference type="Proteomes" id="UP000239772"/>
    </source>
</evidence>
<dbReference type="Pfam" id="PF00072">
    <property type="entry name" value="Response_reg"/>
    <property type="match status" value="1"/>
</dbReference>
<evidence type="ECO:0000256" key="11">
    <source>
        <dbReference type="ARBA" id="ARBA00023159"/>
    </source>
</evidence>
<dbReference type="SUPFAM" id="SSF52172">
    <property type="entry name" value="CheY-like"/>
    <property type="match status" value="1"/>
</dbReference>
<evidence type="ECO:0000256" key="2">
    <source>
        <dbReference type="ARBA" id="ARBA00019059"/>
    </source>
</evidence>
<comment type="function">
    <text evidence="16">Member of the two-component regulatory system NtrB/NtrC, which controls expression of the nitrogen-regulated (ntr) genes in response to nitrogen limitation. Phosphorylated NtrC binds directly to DNA and stimulates the formation of open promoter-sigma54-RNA polymerase complexes.</text>
</comment>
<dbReference type="FunFam" id="3.40.50.300:FF:000006">
    <property type="entry name" value="DNA-binding transcriptional regulator NtrC"/>
    <property type="match status" value="1"/>
</dbReference>
<dbReference type="Gene3D" id="1.10.10.60">
    <property type="entry name" value="Homeodomain-like"/>
    <property type="match status" value="1"/>
</dbReference>
<keyword evidence="21" id="KW-1185">Reference proteome</keyword>
<dbReference type="RefSeq" id="WP_106334803.1">
    <property type="nucleotide sequence ID" value="NZ_PVZS01000001.1"/>
</dbReference>
<dbReference type="SUPFAM" id="SSF52540">
    <property type="entry name" value="P-loop containing nucleoside triphosphate hydrolases"/>
    <property type="match status" value="1"/>
</dbReference>
<dbReference type="PROSITE" id="PS50045">
    <property type="entry name" value="SIGMA54_INTERACT_4"/>
    <property type="match status" value="1"/>
</dbReference>
<dbReference type="SMART" id="SM00448">
    <property type="entry name" value="REC"/>
    <property type="match status" value="1"/>
</dbReference>
<dbReference type="EMBL" id="PVZS01000001">
    <property type="protein sequence ID" value="PSC07018.1"/>
    <property type="molecule type" value="Genomic_DNA"/>
</dbReference>
<dbReference type="SMART" id="SM00382">
    <property type="entry name" value="AAA"/>
    <property type="match status" value="1"/>
</dbReference>
<dbReference type="GO" id="GO:0006355">
    <property type="term" value="P:regulation of DNA-templated transcription"/>
    <property type="evidence" value="ECO:0007669"/>
    <property type="project" value="InterPro"/>
</dbReference>